<sequence>MSDDYTLNLQQLAEMFPDMDREVVDIILRDSAGLLEPATNVLLSMNDLEFKPEEEDVNRQKAVQLDAEYARRLAETEIAARGGRARSASASVGRRGPTPPPAHHLTPPTAPAVPASSSSSKIRSMLRFGRRSGSNNTRQSPSAPGGGSPLGSVPGSAPSSPLRVGNNPDALESDFSDASESGPSHREGTPPPPPPPVQQQTDLIGLLDDSSPDLASSYVPLSPSKLTHKPVAPIASVNEEDIVDMNNPFAVQFDPLAVVADPLADMSLASVDESSDTNPFRARRHVGPPS</sequence>
<organism evidence="3 4">
    <name type="scientific">Coemansia aciculifera</name>
    <dbReference type="NCBI Taxonomy" id="417176"/>
    <lineage>
        <taxon>Eukaryota</taxon>
        <taxon>Fungi</taxon>
        <taxon>Fungi incertae sedis</taxon>
        <taxon>Zoopagomycota</taxon>
        <taxon>Kickxellomycotina</taxon>
        <taxon>Kickxellomycetes</taxon>
        <taxon>Kickxellales</taxon>
        <taxon>Kickxellaceae</taxon>
        <taxon>Coemansia</taxon>
    </lineage>
</organism>
<feature type="region of interest" description="Disordered" evidence="1">
    <location>
        <begin position="77"/>
        <end position="201"/>
    </location>
</feature>
<dbReference type="Pfam" id="PF02845">
    <property type="entry name" value="CUE"/>
    <property type="match status" value="1"/>
</dbReference>
<evidence type="ECO:0000256" key="1">
    <source>
        <dbReference type="SAM" id="MobiDB-lite"/>
    </source>
</evidence>
<feature type="compositionally biased region" description="Basic residues" evidence="1">
    <location>
        <begin position="281"/>
        <end position="290"/>
    </location>
</feature>
<feature type="compositionally biased region" description="Low complexity" evidence="1">
    <location>
        <begin position="79"/>
        <end position="96"/>
    </location>
</feature>
<feature type="region of interest" description="Disordered" evidence="1">
    <location>
        <begin position="269"/>
        <end position="290"/>
    </location>
</feature>
<protein>
    <recommendedName>
        <fullName evidence="2">CUE domain-containing protein</fullName>
    </recommendedName>
</protein>
<dbReference type="PROSITE" id="PS51140">
    <property type="entry name" value="CUE"/>
    <property type="match status" value="1"/>
</dbReference>
<dbReference type="GO" id="GO:0006511">
    <property type="term" value="P:ubiquitin-dependent protein catabolic process"/>
    <property type="evidence" value="ECO:0007669"/>
    <property type="project" value="TreeGrafter"/>
</dbReference>
<proteinExistence type="predicted"/>
<dbReference type="CDD" id="cd14279">
    <property type="entry name" value="CUE"/>
    <property type="match status" value="1"/>
</dbReference>
<reference evidence="3" key="1">
    <citation type="submission" date="2022-07" db="EMBL/GenBank/DDBJ databases">
        <title>Phylogenomic reconstructions and comparative analyses of Kickxellomycotina fungi.</title>
        <authorList>
            <person name="Reynolds N.K."/>
            <person name="Stajich J.E."/>
            <person name="Barry K."/>
            <person name="Grigoriev I.V."/>
            <person name="Crous P."/>
            <person name="Smith M.E."/>
        </authorList>
    </citation>
    <scope>NUCLEOTIDE SEQUENCE</scope>
    <source>
        <strain evidence="3">RSA 476</strain>
    </source>
</reference>
<dbReference type="InterPro" id="IPR009060">
    <property type="entry name" value="UBA-like_sf"/>
</dbReference>
<name>A0A9W8M5C0_9FUNG</name>
<evidence type="ECO:0000259" key="2">
    <source>
        <dbReference type="PROSITE" id="PS51140"/>
    </source>
</evidence>
<dbReference type="GO" id="GO:0031624">
    <property type="term" value="F:ubiquitin conjugating enzyme binding"/>
    <property type="evidence" value="ECO:0007669"/>
    <property type="project" value="TreeGrafter"/>
</dbReference>
<dbReference type="Proteomes" id="UP001140074">
    <property type="component" value="Unassembled WGS sequence"/>
</dbReference>
<gene>
    <name evidence="3" type="ORF">GGH94_004363</name>
</gene>
<dbReference type="GO" id="GO:0043130">
    <property type="term" value="F:ubiquitin binding"/>
    <property type="evidence" value="ECO:0007669"/>
    <property type="project" value="InterPro"/>
</dbReference>
<dbReference type="GO" id="GO:0005737">
    <property type="term" value="C:cytoplasm"/>
    <property type="evidence" value="ECO:0007669"/>
    <property type="project" value="TreeGrafter"/>
</dbReference>
<feature type="compositionally biased region" description="Low complexity" evidence="1">
    <location>
        <begin position="103"/>
        <end position="120"/>
    </location>
</feature>
<dbReference type="InterPro" id="IPR003892">
    <property type="entry name" value="CUE"/>
</dbReference>
<feature type="domain" description="CUE" evidence="2">
    <location>
        <begin position="4"/>
        <end position="47"/>
    </location>
</feature>
<dbReference type="EMBL" id="JANBUY010000174">
    <property type="protein sequence ID" value="KAJ2862308.1"/>
    <property type="molecule type" value="Genomic_DNA"/>
</dbReference>
<dbReference type="AlphaFoldDB" id="A0A9W8M5C0"/>
<feature type="compositionally biased region" description="Low complexity" evidence="1">
    <location>
        <begin position="150"/>
        <end position="162"/>
    </location>
</feature>
<evidence type="ECO:0000313" key="4">
    <source>
        <dbReference type="Proteomes" id="UP001140074"/>
    </source>
</evidence>
<dbReference type="PANTHER" id="PTHR16461">
    <property type="entry name" value="TOLL-INTERACTING PROTEIN"/>
    <property type="match status" value="1"/>
</dbReference>
<dbReference type="Gene3D" id="1.10.8.10">
    <property type="entry name" value="DNA helicase RuvA subunit, C-terminal domain"/>
    <property type="match status" value="1"/>
</dbReference>
<dbReference type="PANTHER" id="PTHR16461:SF5">
    <property type="entry name" value="TOLL-INTERACTING PROTEIN"/>
    <property type="match status" value="1"/>
</dbReference>
<dbReference type="SMART" id="SM00546">
    <property type="entry name" value="CUE"/>
    <property type="match status" value="1"/>
</dbReference>
<keyword evidence="4" id="KW-1185">Reference proteome</keyword>
<evidence type="ECO:0000313" key="3">
    <source>
        <dbReference type="EMBL" id="KAJ2862308.1"/>
    </source>
</evidence>
<dbReference type="SUPFAM" id="SSF46934">
    <property type="entry name" value="UBA-like"/>
    <property type="match status" value="1"/>
</dbReference>
<comment type="caution">
    <text evidence="3">The sequence shown here is derived from an EMBL/GenBank/DDBJ whole genome shotgun (WGS) entry which is preliminary data.</text>
</comment>
<accession>A0A9W8M5C0</accession>